<reference evidence="2" key="1">
    <citation type="journal article" date="2021" name="Proc. Natl. Acad. Sci. U.S.A.">
        <title>A Catalog of Tens of Thousands of Viruses from Human Metagenomes Reveals Hidden Associations with Chronic Diseases.</title>
        <authorList>
            <person name="Tisza M.J."/>
            <person name="Buck C.B."/>
        </authorList>
    </citation>
    <scope>NUCLEOTIDE SEQUENCE</scope>
    <source>
        <strain evidence="2">CtBev14</strain>
    </source>
</reference>
<keyword evidence="1" id="KW-0812">Transmembrane</keyword>
<evidence type="ECO:0000313" key="2">
    <source>
        <dbReference type="EMBL" id="DAD67054.1"/>
    </source>
</evidence>
<organism evidence="2">
    <name type="scientific">Podoviridae sp. ctBev14</name>
    <dbReference type="NCBI Taxonomy" id="2823556"/>
    <lineage>
        <taxon>Viruses</taxon>
        <taxon>Duplodnaviria</taxon>
        <taxon>Heunggongvirae</taxon>
        <taxon>Uroviricota</taxon>
        <taxon>Caudoviricetes</taxon>
    </lineage>
</organism>
<feature type="transmembrane region" description="Helical" evidence="1">
    <location>
        <begin position="6"/>
        <end position="39"/>
    </location>
</feature>
<evidence type="ECO:0000256" key="1">
    <source>
        <dbReference type="SAM" id="Phobius"/>
    </source>
</evidence>
<protein>
    <submittedName>
        <fullName evidence="2">Uncharacterized protein</fullName>
    </submittedName>
</protein>
<sequence>MCKKLLTLIAVMGFVLFICAPLVGVFGVTLGSIIAVLLLAYLSEK</sequence>
<proteinExistence type="predicted"/>
<keyword evidence="1" id="KW-0472">Membrane</keyword>
<accession>A0A8S5LAS1</accession>
<dbReference type="EMBL" id="BK014667">
    <property type="protein sequence ID" value="DAD67054.1"/>
    <property type="molecule type" value="Genomic_DNA"/>
</dbReference>
<name>A0A8S5LAS1_9CAUD</name>
<keyword evidence="1" id="KW-1133">Transmembrane helix</keyword>